<evidence type="ECO:0000313" key="8">
    <source>
        <dbReference type="Proteomes" id="UP001203423"/>
    </source>
</evidence>
<feature type="transmembrane region" description="Helical" evidence="5">
    <location>
        <begin position="12"/>
        <end position="35"/>
    </location>
</feature>
<dbReference type="InterPro" id="IPR011701">
    <property type="entry name" value="MFS"/>
</dbReference>
<dbReference type="Proteomes" id="UP001203423">
    <property type="component" value="Unassembled WGS sequence"/>
</dbReference>
<dbReference type="InterPro" id="IPR020846">
    <property type="entry name" value="MFS_dom"/>
</dbReference>
<evidence type="ECO:0000256" key="4">
    <source>
        <dbReference type="ARBA" id="ARBA00023136"/>
    </source>
</evidence>
<feature type="transmembrane region" description="Helical" evidence="5">
    <location>
        <begin position="133"/>
        <end position="155"/>
    </location>
</feature>
<name>A0ABT0LAS1_9GAMM</name>
<proteinExistence type="predicted"/>
<evidence type="ECO:0000256" key="1">
    <source>
        <dbReference type="ARBA" id="ARBA00004141"/>
    </source>
</evidence>
<dbReference type="Pfam" id="PF07690">
    <property type="entry name" value="MFS_1"/>
    <property type="match status" value="1"/>
</dbReference>
<keyword evidence="3 5" id="KW-1133">Transmembrane helix</keyword>
<dbReference type="PANTHER" id="PTHR23502">
    <property type="entry name" value="MAJOR FACILITATOR SUPERFAMILY"/>
    <property type="match status" value="1"/>
</dbReference>
<gene>
    <name evidence="7" type="ORF">L2764_08245</name>
</gene>
<keyword evidence="2 5" id="KW-0812">Transmembrane</keyword>
<feature type="transmembrane region" description="Helical" evidence="5">
    <location>
        <begin position="161"/>
        <end position="181"/>
    </location>
</feature>
<dbReference type="PROSITE" id="PS50850">
    <property type="entry name" value="MFS"/>
    <property type="match status" value="1"/>
</dbReference>
<feature type="domain" description="Major facilitator superfamily (MFS) profile" evidence="6">
    <location>
        <begin position="9"/>
        <end position="400"/>
    </location>
</feature>
<dbReference type="CDD" id="cd17320">
    <property type="entry name" value="MFS_MdfA_MDR_like"/>
    <property type="match status" value="1"/>
</dbReference>
<feature type="transmembrane region" description="Helical" evidence="5">
    <location>
        <begin position="223"/>
        <end position="239"/>
    </location>
</feature>
<feature type="transmembrane region" description="Helical" evidence="5">
    <location>
        <begin position="259"/>
        <end position="276"/>
    </location>
</feature>
<feature type="transmembrane region" description="Helical" evidence="5">
    <location>
        <begin position="47"/>
        <end position="66"/>
    </location>
</feature>
<evidence type="ECO:0000313" key="7">
    <source>
        <dbReference type="EMBL" id="MCL1124465.1"/>
    </source>
</evidence>
<reference evidence="7 8" key="1">
    <citation type="submission" date="2022-01" db="EMBL/GenBank/DDBJ databases">
        <title>Whole genome-based taxonomy of the Shewanellaceae.</title>
        <authorList>
            <person name="Martin-Rodriguez A.J."/>
        </authorList>
    </citation>
    <scope>NUCLEOTIDE SEQUENCE [LARGE SCALE GENOMIC DNA]</scope>
    <source>
        <strain evidence="7 8">DSM 17177</strain>
    </source>
</reference>
<sequence>MDQTYRNPNFVLVILGVVASQLAVSLYLPSLPAILDEWQLTVGETQLTLSLFFLTFGLSQLFYGALSDHVGRKPLLLLSITILTCGSILAVYANSFELLLFARLLQGLGGGGLSVLGRAILRDLFQGQALRKAINMLAIAASFTPVIAPTLGGYMQDSFDWRSNFIILTLYSGVLLLIIFFKMAETNKDVSSENRHHTKEQKSSLTFTNILADYQLVLKNNTFICYASATLIGYLAMILCLENTPFLLTTKFGFNAKEVGYLMLAQPSFFLLGNLIQNKLPASVTNNQLIQVGMIILALVGVSFLLQNGLHITSLTAILITLAFNGLAVSLIFVNAMAGSLSLFSHQSGAAAALSGMFQMVGTALITATMAQLHWSSLLSLGWIYLSLFAALYLLVRRLSYLQQIRLTQDPVSNIATQ</sequence>
<evidence type="ECO:0000259" key="6">
    <source>
        <dbReference type="PROSITE" id="PS50850"/>
    </source>
</evidence>
<dbReference type="EMBL" id="JAKIKS010000024">
    <property type="protein sequence ID" value="MCL1124465.1"/>
    <property type="molecule type" value="Genomic_DNA"/>
</dbReference>
<feature type="transmembrane region" description="Helical" evidence="5">
    <location>
        <begin position="350"/>
        <end position="371"/>
    </location>
</feature>
<comment type="subcellular location">
    <subcellularLocation>
        <location evidence="1">Membrane</location>
        <topology evidence="1">Multi-pass membrane protein</topology>
    </subcellularLocation>
</comment>
<feature type="transmembrane region" description="Helical" evidence="5">
    <location>
        <begin position="100"/>
        <end position="121"/>
    </location>
</feature>
<comment type="caution">
    <text evidence="7">The sequence shown here is derived from an EMBL/GenBank/DDBJ whole genome shotgun (WGS) entry which is preliminary data.</text>
</comment>
<keyword evidence="4 5" id="KW-0472">Membrane</keyword>
<dbReference type="SUPFAM" id="SSF103473">
    <property type="entry name" value="MFS general substrate transporter"/>
    <property type="match status" value="1"/>
</dbReference>
<organism evidence="7 8">
    <name type="scientific">Shewanella surugensis</name>
    <dbReference type="NCBI Taxonomy" id="212020"/>
    <lineage>
        <taxon>Bacteria</taxon>
        <taxon>Pseudomonadati</taxon>
        <taxon>Pseudomonadota</taxon>
        <taxon>Gammaproteobacteria</taxon>
        <taxon>Alteromonadales</taxon>
        <taxon>Shewanellaceae</taxon>
        <taxon>Shewanella</taxon>
    </lineage>
</organism>
<accession>A0ABT0LAS1</accession>
<feature type="transmembrane region" description="Helical" evidence="5">
    <location>
        <begin position="75"/>
        <end position="94"/>
    </location>
</feature>
<evidence type="ECO:0000256" key="5">
    <source>
        <dbReference type="SAM" id="Phobius"/>
    </source>
</evidence>
<feature type="transmembrane region" description="Helical" evidence="5">
    <location>
        <begin position="377"/>
        <end position="396"/>
    </location>
</feature>
<dbReference type="RefSeq" id="WP_248939747.1">
    <property type="nucleotide sequence ID" value="NZ_JAKIKS010000024.1"/>
</dbReference>
<evidence type="ECO:0000256" key="3">
    <source>
        <dbReference type="ARBA" id="ARBA00022989"/>
    </source>
</evidence>
<dbReference type="InterPro" id="IPR001958">
    <property type="entry name" value="Tet-R_TetA/multi-R_MdtG-like"/>
</dbReference>
<feature type="transmembrane region" description="Helical" evidence="5">
    <location>
        <begin position="288"/>
        <end position="306"/>
    </location>
</feature>
<dbReference type="Gene3D" id="1.20.1720.10">
    <property type="entry name" value="Multidrug resistance protein D"/>
    <property type="match status" value="1"/>
</dbReference>
<dbReference type="PRINTS" id="PR01035">
    <property type="entry name" value="TCRTETA"/>
</dbReference>
<dbReference type="InterPro" id="IPR036259">
    <property type="entry name" value="MFS_trans_sf"/>
</dbReference>
<feature type="transmembrane region" description="Helical" evidence="5">
    <location>
        <begin position="312"/>
        <end position="338"/>
    </location>
</feature>
<keyword evidence="8" id="KW-1185">Reference proteome</keyword>
<dbReference type="PANTHER" id="PTHR23502:SF75">
    <property type="entry name" value="MULTIDRUG RESISTANCE PROTEIN D"/>
    <property type="match status" value="1"/>
</dbReference>
<protein>
    <submittedName>
        <fullName evidence="7">Multidrug effflux MFS transporter</fullName>
    </submittedName>
</protein>
<evidence type="ECO:0000256" key="2">
    <source>
        <dbReference type="ARBA" id="ARBA00022692"/>
    </source>
</evidence>